<name>A0A9D2WQ34_9FIRM</name>
<dbReference type="EMBL" id="LSRS01000003">
    <property type="protein sequence ID" value="KAF1085283.1"/>
    <property type="molecule type" value="Genomic_DNA"/>
</dbReference>
<proteinExistence type="predicted"/>
<comment type="caution">
    <text evidence="1">The sequence shown here is derived from an EMBL/GenBank/DDBJ whole genome shotgun (WGS) entry which is preliminary data.</text>
</comment>
<dbReference type="AlphaFoldDB" id="A0A9D2WQ34"/>
<organism evidence="1 2">
    <name type="scientific">Sporotomaculum syntrophicum</name>
    <dbReference type="NCBI Taxonomy" id="182264"/>
    <lineage>
        <taxon>Bacteria</taxon>
        <taxon>Bacillati</taxon>
        <taxon>Bacillota</taxon>
        <taxon>Clostridia</taxon>
        <taxon>Eubacteriales</taxon>
        <taxon>Desulfallaceae</taxon>
        <taxon>Sporotomaculum</taxon>
    </lineage>
</organism>
<sequence>MDKDNALAKEIIDEMAKIAGGLIAQLYRDRNNPTRNINPCRGCSVINANC</sequence>
<gene>
    <name evidence="1" type="ORF">SPSYN_01419</name>
</gene>
<evidence type="ECO:0000313" key="1">
    <source>
        <dbReference type="EMBL" id="KAF1085283.1"/>
    </source>
</evidence>
<protein>
    <submittedName>
        <fullName evidence="1">Uncharacterized protein</fullName>
    </submittedName>
</protein>
<reference evidence="1" key="1">
    <citation type="submission" date="2016-02" db="EMBL/GenBank/DDBJ databases">
        <title>Draft Genome Sequence of Sporotomaculum syntrophicum Strain FB, a Syntrophic Benzoate Degrader.</title>
        <authorList>
            <person name="Nobu M.K."/>
            <person name="Narihiro T."/>
            <person name="Qiu Y.-L."/>
            <person name="Ohashi A."/>
            <person name="Liu W.-T."/>
            <person name="Yuji S."/>
        </authorList>
    </citation>
    <scope>NUCLEOTIDE SEQUENCE</scope>
    <source>
        <strain evidence="1">FB</strain>
    </source>
</reference>
<keyword evidence="2" id="KW-1185">Reference proteome</keyword>
<accession>A0A9D2WQ34</accession>
<evidence type="ECO:0000313" key="2">
    <source>
        <dbReference type="Proteomes" id="UP000798488"/>
    </source>
</evidence>
<dbReference type="RefSeq" id="WP_161821775.1">
    <property type="nucleotide sequence ID" value="NZ_LSRS01000003.1"/>
</dbReference>
<dbReference type="Proteomes" id="UP000798488">
    <property type="component" value="Unassembled WGS sequence"/>
</dbReference>